<gene>
    <name evidence="2" type="ORF">IAC73_02790</name>
</gene>
<proteinExistence type="predicted"/>
<dbReference type="InterPro" id="IPR029063">
    <property type="entry name" value="SAM-dependent_MTases_sf"/>
</dbReference>
<name>A0A9D1N911_9FIRM</name>
<organism evidence="2 3">
    <name type="scientific">Candidatus Limadaptatus stercoripullorum</name>
    <dbReference type="NCBI Taxonomy" id="2840846"/>
    <lineage>
        <taxon>Bacteria</taxon>
        <taxon>Bacillati</taxon>
        <taxon>Bacillota</taxon>
        <taxon>Clostridia</taxon>
        <taxon>Eubacteriales</taxon>
        <taxon>Candidatus Limadaptatus</taxon>
    </lineage>
</organism>
<accession>A0A9D1N911</accession>
<dbReference type="Proteomes" id="UP000886857">
    <property type="component" value="Unassembled WGS sequence"/>
</dbReference>
<keyword evidence="2" id="KW-0808">Transferase</keyword>
<dbReference type="Gene3D" id="3.40.50.150">
    <property type="entry name" value="Vaccinia Virus protein VP39"/>
    <property type="match status" value="1"/>
</dbReference>
<dbReference type="AlphaFoldDB" id="A0A9D1N911"/>
<dbReference type="SUPFAM" id="SSF53335">
    <property type="entry name" value="S-adenosyl-L-methionine-dependent methyltransferases"/>
    <property type="match status" value="1"/>
</dbReference>
<dbReference type="EMBL" id="DVOE01000042">
    <property type="protein sequence ID" value="HIU98752.1"/>
    <property type="molecule type" value="Genomic_DNA"/>
</dbReference>
<dbReference type="GO" id="GO:0008757">
    <property type="term" value="F:S-adenosylmethionine-dependent methyltransferase activity"/>
    <property type="evidence" value="ECO:0007669"/>
    <property type="project" value="InterPro"/>
</dbReference>
<sequence length="213" mass="22489">MTAESRNERLTREHFDALADKYDLNGGTYLSPLPRLCSDRAAELVLARAREGVIDIGCGTGYLLAKLAAEVPGFSGAGADISPRMLDVARGKLAGVPGVTLVEATADDLPFPDGSFGAAVCVMSFHHYPRPEAALGEAARVLASGGIYVIADPLRESGTLEESIAAKRADKETGEYAIYTPRELAAMAENAGLEVTGEEFPAEGCFLLVMKKP</sequence>
<reference evidence="2" key="2">
    <citation type="journal article" date="2021" name="PeerJ">
        <title>Extensive microbial diversity within the chicken gut microbiome revealed by metagenomics and culture.</title>
        <authorList>
            <person name="Gilroy R."/>
            <person name="Ravi A."/>
            <person name="Getino M."/>
            <person name="Pursley I."/>
            <person name="Horton D.L."/>
            <person name="Alikhan N.F."/>
            <person name="Baker D."/>
            <person name="Gharbi K."/>
            <person name="Hall N."/>
            <person name="Watson M."/>
            <person name="Adriaenssens E.M."/>
            <person name="Foster-Nyarko E."/>
            <person name="Jarju S."/>
            <person name="Secka A."/>
            <person name="Antonio M."/>
            <person name="Oren A."/>
            <person name="Chaudhuri R.R."/>
            <person name="La Ragione R."/>
            <person name="Hildebrand F."/>
            <person name="Pallen M.J."/>
        </authorList>
    </citation>
    <scope>NUCLEOTIDE SEQUENCE</scope>
    <source>
        <strain evidence="2">10406</strain>
    </source>
</reference>
<keyword evidence="2" id="KW-0489">Methyltransferase</keyword>
<dbReference type="PANTHER" id="PTHR43591">
    <property type="entry name" value="METHYLTRANSFERASE"/>
    <property type="match status" value="1"/>
</dbReference>
<dbReference type="GO" id="GO:0032259">
    <property type="term" value="P:methylation"/>
    <property type="evidence" value="ECO:0007669"/>
    <property type="project" value="UniProtKB-KW"/>
</dbReference>
<evidence type="ECO:0000313" key="3">
    <source>
        <dbReference type="Proteomes" id="UP000886857"/>
    </source>
</evidence>
<dbReference type="InterPro" id="IPR013216">
    <property type="entry name" value="Methyltransf_11"/>
</dbReference>
<dbReference type="Pfam" id="PF08241">
    <property type="entry name" value="Methyltransf_11"/>
    <property type="match status" value="1"/>
</dbReference>
<reference evidence="2" key="1">
    <citation type="submission" date="2020-10" db="EMBL/GenBank/DDBJ databases">
        <authorList>
            <person name="Gilroy R."/>
        </authorList>
    </citation>
    <scope>NUCLEOTIDE SEQUENCE</scope>
    <source>
        <strain evidence="2">10406</strain>
    </source>
</reference>
<feature type="domain" description="Methyltransferase type 11" evidence="1">
    <location>
        <begin position="54"/>
        <end position="150"/>
    </location>
</feature>
<evidence type="ECO:0000313" key="2">
    <source>
        <dbReference type="EMBL" id="HIU98752.1"/>
    </source>
</evidence>
<protein>
    <submittedName>
        <fullName evidence="2">Methyltransferase domain-containing protein</fullName>
    </submittedName>
</protein>
<comment type="caution">
    <text evidence="2">The sequence shown here is derived from an EMBL/GenBank/DDBJ whole genome shotgun (WGS) entry which is preliminary data.</text>
</comment>
<evidence type="ECO:0000259" key="1">
    <source>
        <dbReference type="Pfam" id="PF08241"/>
    </source>
</evidence>
<dbReference type="CDD" id="cd02440">
    <property type="entry name" value="AdoMet_MTases"/>
    <property type="match status" value="1"/>
</dbReference>